<evidence type="ECO:0000313" key="4">
    <source>
        <dbReference type="EMBL" id="KAH9839886.1"/>
    </source>
</evidence>
<comment type="caution">
    <text evidence="4">The sequence shown here is derived from an EMBL/GenBank/DDBJ whole genome shotgun (WGS) entry which is preliminary data.</text>
</comment>
<evidence type="ECO:0000256" key="3">
    <source>
        <dbReference type="ARBA" id="ARBA00023002"/>
    </source>
</evidence>
<dbReference type="InterPro" id="IPR002347">
    <property type="entry name" value="SDR_fam"/>
</dbReference>
<dbReference type="PRINTS" id="PR00080">
    <property type="entry name" value="SDRFAMILY"/>
</dbReference>
<evidence type="ECO:0000256" key="2">
    <source>
        <dbReference type="ARBA" id="ARBA00022857"/>
    </source>
</evidence>
<dbReference type="Gene3D" id="3.40.50.720">
    <property type="entry name" value="NAD(P)-binding Rossmann-like Domain"/>
    <property type="match status" value="1"/>
</dbReference>
<evidence type="ECO:0000256" key="1">
    <source>
        <dbReference type="ARBA" id="ARBA00006484"/>
    </source>
</evidence>
<dbReference type="EMBL" id="JADCUA010000005">
    <property type="protein sequence ID" value="KAH9839886.1"/>
    <property type="molecule type" value="Genomic_DNA"/>
</dbReference>
<reference evidence="4 5" key="1">
    <citation type="journal article" date="2021" name="Environ. Microbiol.">
        <title>Gene family expansions and transcriptome signatures uncover fungal adaptations to wood decay.</title>
        <authorList>
            <person name="Hage H."/>
            <person name="Miyauchi S."/>
            <person name="Viragh M."/>
            <person name="Drula E."/>
            <person name="Min B."/>
            <person name="Chaduli D."/>
            <person name="Navarro D."/>
            <person name="Favel A."/>
            <person name="Norest M."/>
            <person name="Lesage-Meessen L."/>
            <person name="Balint B."/>
            <person name="Merenyi Z."/>
            <person name="de Eugenio L."/>
            <person name="Morin E."/>
            <person name="Martinez A.T."/>
            <person name="Baldrian P."/>
            <person name="Stursova M."/>
            <person name="Martinez M.J."/>
            <person name="Novotny C."/>
            <person name="Magnuson J.K."/>
            <person name="Spatafora J.W."/>
            <person name="Maurice S."/>
            <person name="Pangilinan J."/>
            <person name="Andreopoulos W."/>
            <person name="LaButti K."/>
            <person name="Hundley H."/>
            <person name="Na H."/>
            <person name="Kuo A."/>
            <person name="Barry K."/>
            <person name="Lipzen A."/>
            <person name="Henrissat B."/>
            <person name="Riley R."/>
            <person name="Ahrendt S."/>
            <person name="Nagy L.G."/>
            <person name="Grigoriev I.V."/>
            <person name="Martin F."/>
            <person name="Rosso M.N."/>
        </authorList>
    </citation>
    <scope>NUCLEOTIDE SEQUENCE [LARGE SCALE GENOMIC DNA]</scope>
    <source>
        <strain evidence="4 5">CIRM-BRFM 1785</strain>
    </source>
</reference>
<dbReference type="InterPro" id="IPR036291">
    <property type="entry name" value="NAD(P)-bd_dom_sf"/>
</dbReference>
<accession>A0ABQ8KPQ3</accession>
<dbReference type="PANTHER" id="PTHR43618">
    <property type="entry name" value="7-ALPHA-HYDROXYSTEROID DEHYDROGENASE"/>
    <property type="match status" value="1"/>
</dbReference>
<comment type="similarity">
    <text evidence="1">Belongs to the short-chain dehydrogenases/reductases (SDR) family.</text>
</comment>
<dbReference type="InterPro" id="IPR052178">
    <property type="entry name" value="Sec_Metab_Biosynth_SDR"/>
</dbReference>
<sequence>MSQSLRLDKLFDVRGRIALVTGGGTGLGWMIAEGLAVNGARVYITGRRKNVLEQAAAKFAQENKGDGSVTARNGLKSVVRLVMDVTDKASILAVHDVIKAQEGRLHILVNNAGIAGPFATFFNDPSAPEHKDAETLGCALFDSASFEDWANVYTINTFSVYFVTTALLGLLAKGSEDVPGYTSSVINLGSISGNTKLAQNKFAYNSTKSATTHLTKMLSTEFALKKIPIRVCSVAPGVFPSELTDPIITPDLVEKHANGIIPVPMGRAGTAQEMAGTVIYLVSPAGCYTTGEEILTDGGYIAVNPSMR</sequence>
<dbReference type="Proteomes" id="UP000814176">
    <property type="component" value="Unassembled WGS sequence"/>
</dbReference>
<dbReference type="PROSITE" id="PS00061">
    <property type="entry name" value="ADH_SHORT"/>
    <property type="match status" value="1"/>
</dbReference>
<organism evidence="4 5">
    <name type="scientific">Rhodofomes roseus</name>
    <dbReference type="NCBI Taxonomy" id="34475"/>
    <lineage>
        <taxon>Eukaryota</taxon>
        <taxon>Fungi</taxon>
        <taxon>Dikarya</taxon>
        <taxon>Basidiomycota</taxon>
        <taxon>Agaricomycotina</taxon>
        <taxon>Agaricomycetes</taxon>
        <taxon>Polyporales</taxon>
        <taxon>Rhodofomes</taxon>
    </lineage>
</organism>
<protein>
    <submittedName>
        <fullName evidence="4">NAD(P)-binding protein</fullName>
    </submittedName>
</protein>
<gene>
    <name evidence="4" type="ORF">C8Q71DRAFT_795137</name>
</gene>
<dbReference type="InterPro" id="IPR020904">
    <property type="entry name" value="Sc_DH/Rdtase_CS"/>
</dbReference>
<keyword evidence="2" id="KW-0521">NADP</keyword>
<keyword evidence="5" id="KW-1185">Reference proteome</keyword>
<proteinExistence type="inferred from homology"/>
<dbReference type="PANTHER" id="PTHR43618:SF4">
    <property type="entry name" value="SHORT CHAIN DEHYDROGENASE_REDUCTASE FAMILY (AFU_ORTHOLOGUE AFUA_7G04540)"/>
    <property type="match status" value="1"/>
</dbReference>
<dbReference type="SUPFAM" id="SSF51735">
    <property type="entry name" value="NAD(P)-binding Rossmann-fold domains"/>
    <property type="match status" value="1"/>
</dbReference>
<dbReference type="GeneID" id="72006325"/>
<dbReference type="Pfam" id="PF13561">
    <property type="entry name" value="adh_short_C2"/>
    <property type="match status" value="1"/>
</dbReference>
<evidence type="ECO:0000313" key="5">
    <source>
        <dbReference type="Proteomes" id="UP000814176"/>
    </source>
</evidence>
<dbReference type="RefSeq" id="XP_047781536.1">
    <property type="nucleotide sequence ID" value="XM_047925593.1"/>
</dbReference>
<dbReference type="PRINTS" id="PR00081">
    <property type="entry name" value="GDHRDH"/>
</dbReference>
<name>A0ABQ8KPQ3_9APHY</name>
<keyword evidence="3" id="KW-0560">Oxidoreductase</keyword>